<dbReference type="Proteomes" id="UP000565579">
    <property type="component" value="Unassembled WGS sequence"/>
</dbReference>
<organism evidence="2 3">
    <name type="scientific">Nonomuraea rubra</name>
    <dbReference type="NCBI Taxonomy" id="46180"/>
    <lineage>
        <taxon>Bacteria</taxon>
        <taxon>Bacillati</taxon>
        <taxon>Actinomycetota</taxon>
        <taxon>Actinomycetes</taxon>
        <taxon>Streptosporangiales</taxon>
        <taxon>Streptosporangiaceae</taxon>
        <taxon>Nonomuraea</taxon>
    </lineage>
</organism>
<keyword evidence="3" id="KW-1185">Reference proteome</keyword>
<keyword evidence="1" id="KW-1133">Transmembrane helix</keyword>
<evidence type="ECO:0000256" key="1">
    <source>
        <dbReference type="SAM" id="Phobius"/>
    </source>
</evidence>
<feature type="transmembrane region" description="Helical" evidence="1">
    <location>
        <begin position="38"/>
        <end position="63"/>
    </location>
</feature>
<evidence type="ECO:0000313" key="2">
    <source>
        <dbReference type="EMBL" id="MBB6557238.1"/>
    </source>
</evidence>
<keyword evidence="1" id="KW-0812">Transmembrane</keyword>
<proteinExistence type="predicted"/>
<comment type="caution">
    <text evidence="2">The sequence shown here is derived from an EMBL/GenBank/DDBJ whole genome shotgun (WGS) entry which is preliminary data.</text>
</comment>
<dbReference type="RefSeq" id="WP_185112824.1">
    <property type="nucleotide sequence ID" value="NZ_BAAAXY010000038.1"/>
</dbReference>
<evidence type="ECO:0000313" key="3">
    <source>
        <dbReference type="Proteomes" id="UP000565579"/>
    </source>
</evidence>
<protein>
    <submittedName>
        <fullName evidence="2">Flp pilus assembly protein TadB</fullName>
    </submittedName>
</protein>
<gene>
    <name evidence="2" type="ORF">HD593_012128</name>
</gene>
<sequence length="95" mass="10828">MICHAIRMWLLNLTAMSVTAWAMTAFALFILYADRASAAVYALVGLWAAAVPIPVTITLIRWWQRVRVARRVHRLAEEHKRLFETMCGEISSGVR</sequence>
<name>A0A7X0P8H1_9ACTN</name>
<accession>A0A7X0P8H1</accession>
<dbReference type="AlphaFoldDB" id="A0A7X0P8H1"/>
<dbReference type="EMBL" id="JACHMI010000002">
    <property type="protein sequence ID" value="MBB6557238.1"/>
    <property type="molecule type" value="Genomic_DNA"/>
</dbReference>
<reference evidence="2 3" key="1">
    <citation type="submission" date="2020-08" db="EMBL/GenBank/DDBJ databases">
        <title>Sequencing the genomes of 1000 actinobacteria strains.</title>
        <authorList>
            <person name="Klenk H.-P."/>
        </authorList>
    </citation>
    <scope>NUCLEOTIDE SEQUENCE [LARGE SCALE GENOMIC DNA]</scope>
    <source>
        <strain evidence="2 3">DSM 43768</strain>
    </source>
</reference>
<feature type="transmembrane region" description="Helical" evidence="1">
    <location>
        <begin position="9"/>
        <end position="32"/>
    </location>
</feature>
<keyword evidence="1" id="KW-0472">Membrane</keyword>